<keyword evidence="1" id="KW-0812">Transmembrane</keyword>
<evidence type="ECO:0000256" key="1">
    <source>
        <dbReference type="SAM" id="Phobius"/>
    </source>
</evidence>
<accession>A0A8H5XAA0</accession>
<gene>
    <name evidence="2" type="ORF">FDENT_4626</name>
</gene>
<organism evidence="2 3">
    <name type="scientific">Fusarium denticulatum</name>
    <dbReference type="NCBI Taxonomy" id="48507"/>
    <lineage>
        <taxon>Eukaryota</taxon>
        <taxon>Fungi</taxon>
        <taxon>Dikarya</taxon>
        <taxon>Ascomycota</taxon>
        <taxon>Pezizomycotina</taxon>
        <taxon>Sordariomycetes</taxon>
        <taxon>Hypocreomycetidae</taxon>
        <taxon>Hypocreales</taxon>
        <taxon>Nectriaceae</taxon>
        <taxon>Fusarium</taxon>
        <taxon>Fusarium fujikuroi species complex</taxon>
    </lineage>
</organism>
<protein>
    <submittedName>
        <fullName evidence="2">Uncharacterized protein</fullName>
    </submittedName>
</protein>
<comment type="caution">
    <text evidence="2">The sequence shown here is derived from an EMBL/GenBank/DDBJ whole genome shotgun (WGS) entry which is preliminary data.</text>
</comment>
<feature type="transmembrane region" description="Helical" evidence="1">
    <location>
        <begin position="49"/>
        <end position="71"/>
    </location>
</feature>
<reference evidence="2 3" key="1">
    <citation type="submission" date="2020-05" db="EMBL/GenBank/DDBJ databases">
        <title>Identification and distribution of gene clusters putatively required for synthesis of sphingolipid metabolism inhibitors in phylogenetically diverse species of the filamentous fungus Fusarium.</title>
        <authorList>
            <person name="Kim H.-S."/>
            <person name="Busman M."/>
            <person name="Brown D.W."/>
            <person name="Divon H."/>
            <person name="Uhlig S."/>
            <person name="Proctor R.H."/>
        </authorList>
    </citation>
    <scope>NUCLEOTIDE SEQUENCE [LARGE SCALE GENOMIC DNA]</scope>
    <source>
        <strain evidence="2 3">NRRL 25311</strain>
    </source>
</reference>
<keyword evidence="3" id="KW-1185">Reference proteome</keyword>
<name>A0A8H5XAA0_9HYPO</name>
<proteinExistence type="predicted"/>
<dbReference type="AlphaFoldDB" id="A0A8H5XAA0"/>
<keyword evidence="1" id="KW-1133">Transmembrane helix</keyword>
<keyword evidence="1" id="KW-0472">Membrane</keyword>
<dbReference type="Proteomes" id="UP000562682">
    <property type="component" value="Unassembled WGS sequence"/>
</dbReference>
<evidence type="ECO:0000313" key="3">
    <source>
        <dbReference type="Proteomes" id="UP000562682"/>
    </source>
</evidence>
<dbReference type="EMBL" id="JAAOAK010000112">
    <property type="protein sequence ID" value="KAF5688910.1"/>
    <property type="molecule type" value="Genomic_DNA"/>
</dbReference>
<sequence length="121" mass="14002">MLSREPMPEPEPVHVIVEPLEKPFDTIPEEAKPWWATPWWARNRQRIEIAIALVLWPILVMCFVVQGCLMVESDPDFHLLTQRSWALHLRGKGGYWSQSTYKTEIGLRWMGAYNASLGVLS</sequence>
<evidence type="ECO:0000313" key="2">
    <source>
        <dbReference type="EMBL" id="KAF5688910.1"/>
    </source>
</evidence>